<evidence type="ECO:0000313" key="1">
    <source>
        <dbReference type="EMBL" id="AAZ68388.1"/>
    </source>
</evidence>
<organism evidence="1 2">
    <name type="scientific">Ehrlichia canis (strain Jake)</name>
    <dbReference type="NCBI Taxonomy" id="269484"/>
    <lineage>
        <taxon>Bacteria</taxon>
        <taxon>Pseudomonadati</taxon>
        <taxon>Pseudomonadota</taxon>
        <taxon>Alphaproteobacteria</taxon>
        <taxon>Rickettsiales</taxon>
        <taxon>Anaplasmataceae</taxon>
        <taxon>Ehrlichia</taxon>
    </lineage>
</organism>
<gene>
    <name evidence="1" type="ordered locus">Ecaj_0345</name>
</gene>
<accession>A0ACA6AVX9</accession>
<dbReference type="EMBL" id="CP000107">
    <property type="protein sequence ID" value="AAZ68388.1"/>
    <property type="molecule type" value="Genomic_DNA"/>
</dbReference>
<evidence type="ECO:0000313" key="2">
    <source>
        <dbReference type="Proteomes" id="UP000000435"/>
    </source>
</evidence>
<name>A0ACA6AVX9_EHRCJ</name>
<keyword evidence="2" id="KW-1185">Reference proteome</keyword>
<sequence>MKISYKSTLSVVGIVAAALSVTLVCIYCSKVIPNNKSNIIPVLFGIVLLSGVAIACLVIICCCKNSLLDVDDERISINSNRNGYVSIDSDNASIGSHDQYLDVNDQIKKDFENVIYKFNYLLSNIERCDVQNVGGSQFRFGNVKTVFFFPVFKNNFDVMLNNLLSKGLLTEHAVNDQRIVNELNPEDYSFVCIAAKLIMNTSLCEVYPLWVRNCIKVLAVLPINDIGMVQRRLTCDKIISLLGQRVYFANSYKDLGEKFAELMNSIKVHGIRTVEDLYKIWDNPKLAQYVDQLSQLRYFRYYNFFGVDCDQAKADLAFQILDSYLINGGMPLEVASKYADAVQKLESAKLAKERTKQDTREMASGIELTTMELNKIKAGKLVAEYAVDHINRTTISWVGSSLNANLVDVQFTKNCTSDLIRRVASTARPFEVSSAMRVGDRTQAINSSYPESSVAAGIPKASASSRMMARSVVGHSSTMYGGSSAQASTSGYTLGVLSGGDQANADTAGPFEFSSAMSVGDRTQAINSSYPESSVATGIPKIDTSGRKQSKPITKASSTTHVDSRTRASSSIASSVTGIPKASAGSRMMSRPVAQTLCTTHVGSRATAGSSSCTASSVATDRPKIDTSGRK</sequence>
<dbReference type="Proteomes" id="UP000000435">
    <property type="component" value="Chromosome"/>
</dbReference>
<reference evidence="2" key="1">
    <citation type="journal article" date="2006" name="J. Bacteriol.">
        <title>The genome of the obligately intracellular bacterium Ehrlichia canis reveals themes of complex membrane structure and immune evasion strategies.</title>
        <authorList>
            <person name="Mavromatis K."/>
            <person name="Doyle C.K."/>
            <person name="Lykidis A."/>
            <person name="Ivanova N."/>
            <person name="Francino M.P."/>
            <person name="Chain P."/>
            <person name="Shin M."/>
            <person name="Malfatti S."/>
            <person name="Larimer F."/>
            <person name="Copeland A."/>
            <person name="Detter J.C."/>
            <person name="Land M."/>
            <person name="Richardson P.M."/>
            <person name="Yu X.J."/>
            <person name="Walker D.H."/>
            <person name="McBride J.W."/>
            <person name="Kyrpides N.C."/>
        </authorList>
    </citation>
    <scope>NUCLEOTIDE SEQUENCE [LARGE SCALE GENOMIC DNA]</scope>
    <source>
        <strain evidence="2">Jake</strain>
    </source>
</reference>
<protein>
    <submittedName>
        <fullName evidence="1">Uncharacterized protein</fullName>
    </submittedName>
</protein>
<proteinExistence type="predicted"/>